<dbReference type="Pfam" id="PF13921">
    <property type="entry name" value="Myb_DNA-bind_6"/>
    <property type="match status" value="1"/>
</dbReference>
<keyword evidence="11" id="KW-1133">Transmembrane helix</keyword>
<dbReference type="GO" id="GO:0005681">
    <property type="term" value="C:spliceosomal complex"/>
    <property type="evidence" value="ECO:0007669"/>
    <property type="project" value="UniProtKB-KW"/>
</dbReference>
<dbReference type="GO" id="GO:0000974">
    <property type="term" value="C:Prp19 complex"/>
    <property type="evidence" value="ECO:0007669"/>
    <property type="project" value="InterPro"/>
</dbReference>
<feature type="transmembrane region" description="Helical" evidence="11">
    <location>
        <begin position="83"/>
        <end position="100"/>
    </location>
</feature>
<dbReference type="CDD" id="cd11659">
    <property type="entry name" value="SANT_CDC5_II"/>
    <property type="match status" value="1"/>
</dbReference>
<feature type="domain" description="Myb-like" evidence="12">
    <location>
        <begin position="435"/>
        <end position="486"/>
    </location>
</feature>
<feature type="coiled-coil region" evidence="9">
    <location>
        <begin position="1102"/>
        <end position="1161"/>
    </location>
</feature>
<keyword evidence="8" id="KW-0539">Nucleus</keyword>
<keyword evidence="7" id="KW-0508">mRNA splicing</keyword>
<dbReference type="AlphaFoldDB" id="A0AAF5DDL3"/>
<evidence type="ECO:0000256" key="6">
    <source>
        <dbReference type="ARBA" id="ARBA00023125"/>
    </source>
</evidence>
<dbReference type="SUPFAM" id="SSF46689">
    <property type="entry name" value="Homeodomain-like"/>
    <property type="match status" value="1"/>
</dbReference>
<feature type="transmembrane region" description="Helical" evidence="11">
    <location>
        <begin position="106"/>
        <end position="134"/>
    </location>
</feature>
<dbReference type="InterPro" id="IPR009057">
    <property type="entry name" value="Homeodomain-like_sf"/>
</dbReference>
<feature type="region of interest" description="Disordered" evidence="10">
    <location>
        <begin position="556"/>
        <end position="578"/>
    </location>
</feature>
<evidence type="ECO:0000313" key="14">
    <source>
        <dbReference type="Proteomes" id="UP000035681"/>
    </source>
</evidence>
<feature type="transmembrane region" description="Helical" evidence="11">
    <location>
        <begin position="51"/>
        <end position="71"/>
    </location>
</feature>
<dbReference type="InterPro" id="IPR047240">
    <property type="entry name" value="SANT_CDC5L_II"/>
</dbReference>
<evidence type="ECO:0000256" key="8">
    <source>
        <dbReference type="ARBA" id="ARBA00023242"/>
    </source>
</evidence>
<evidence type="ECO:0000256" key="4">
    <source>
        <dbReference type="ARBA" id="ARBA00022728"/>
    </source>
</evidence>
<protein>
    <submittedName>
        <fullName evidence="15">Uncharacterized protein</fullName>
    </submittedName>
</protein>
<evidence type="ECO:0000256" key="11">
    <source>
        <dbReference type="SAM" id="Phobius"/>
    </source>
</evidence>
<evidence type="ECO:0000259" key="13">
    <source>
        <dbReference type="PROSITE" id="PS51294"/>
    </source>
</evidence>
<dbReference type="PROSITE" id="PS51294">
    <property type="entry name" value="HTH_MYB"/>
    <property type="match status" value="2"/>
</dbReference>
<dbReference type="PANTHER" id="PTHR45885:SF1">
    <property type="entry name" value="CELL DIVISION CYCLE 5-LIKE PROTEIN"/>
    <property type="match status" value="1"/>
</dbReference>
<dbReference type="Gene3D" id="3.60.21.10">
    <property type="match status" value="1"/>
</dbReference>
<keyword evidence="5" id="KW-0677">Repeat</keyword>
<dbReference type="InterPro" id="IPR047242">
    <property type="entry name" value="CDC5L/Cef1"/>
</dbReference>
<reference evidence="15" key="1">
    <citation type="submission" date="2024-02" db="UniProtKB">
        <authorList>
            <consortium name="WormBaseParasite"/>
        </authorList>
    </citation>
    <scope>IDENTIFICATION</scope>
</reference>
<feature type="domain" description="Myb-like" evidence="12">
    <location>
        <begin position="487"/>
        <end position="536"/>
    </location>
</feature>
<keyword evidence="4" id="KW-0747">Spliceosome</keyword>
<dbReference type="InterPro" id="IPR004843">
    <property type="entry name" value="Calcineurin-like_PHP"/>
</dbReference>
<feature type="region of interest" description="Disordered" evidence="10">
    <location>
        <begin position="846"/>
        <end position="865"/>
    </location>
</feature>
<evidence type="ECO:0000256" key="1">
    <source>
        <dbReference type="ARBA" id="ARBA00004123"/>
    </source>
</evidence>
<dbReference type="Proteomes" id="UP000035681">
    <property type="component" value="Unplaced"/>
</dbReference>
<dbReference type="SUPFAM" id="SSF56300">
    <property type="entry name" value="Metallo-dependent phosphatases"/>
    <property type="match status" value="1"/>
</dbReference>
<dbReference type="InterPro" id="IPR021786">
    <property type="entry name" value="Cdc5p/Cef1_C"/>
</dbReference>
<comment type="subcellular location">
    <subcellularLocation>
        <location evidence="1">Nucleus</location>
    </subcellularLocation>
</comment>
<feature type="compositionally biased region" description="Polar residues" evidence="10">
    <location>
        <begin position="846"/>
        <end position="858"/>
    </location>
</feature>
<dbReference type="WBParaSite" id="TCONS_00010933.p1">
    <property type="protein sequence ID" value="TCONS_00010933.p1"/>
    <property type="gene ID" value="XLOC_004774"/>
</dbReference>
<name>A0AAF5DDL3_STRER</name>
<proteinExistence type="inferred from homology"/>
<dbReference type="CDD" id="cd07385">
    <property type="entry name" value="MPP_YkuE_C"/>
    <property type="match status" value="1"/>
</dbReference>
<dbReference type="InterPro" id="IPR029052">
    <property type="entry name" value="Metallo-depent_PP-like"/>
</dbReference>
<keyword evidence="14" id="KW-1185">Reference proteome</keyword>
<feature type="domain" description="HTH myb-type" evidence="13">
    <location>
        <begin position="435"/>
        <end position="490"/>
    </location>
</feature>
<dbReference type="GO" id="GO:0016787">
    <property type="term" value="F:hydrolase activity"/>
    <property type="evidence" value="ECO:0007669"/>
    <property type="project" value="InterPro"/>
</dbReference>
<evidence type="ECO:0000256" key="2">
    <source>
        <dbReference type="ARBA" id="ARBA00010506"/>
    </source>
</evidence>
<dbReference type="GO" id="GO:0000977">
    <property type="term" value="F:RNA polymerase II transcription regulatory region sequence-specific DNA binding"/>
    <property type="evidence" value="ECO:0007669"/>
    <property type="project" value="TreeGrafter"/>
</dbReference>
<dbReference type="CDD" id="cd00167">
    <property type="entry name" value="SANT"/>
    <property type="match status" value="1"/>
</dbReference>
<evidence type="ECO:0000256" key="9">
    <source>
        <dbReference type="SAM" id="Coils"/>
    </source>
</evidence>
<evidence type="ECO:0000256" key="5">
    <source>
        <dbReference type="ARBA" id="ARBA00022737"/>
    </source>
</evidence>
<dbReference type="GO" id="GO:0000398">
    <property type="term" value="P:mRNA splicing, via spliceosome"/>
    <property type="evidence" value="ECO:0007669"/>
    <property type="project" value="InterPro"/>
</dbReference>
<comment type="similarity">
    <text evidence="2">Belongs to the CEF1 family.</text>
</comment>
<evidence type="ECO:0000259" key="12">
    <source>
        <dbReference type="PROSITE" id="PS50090"/>
    </source>
</evidence>
<keyword evidence="11" id="KW-0472">Membrane</keyword>
<evidence type="ECO:0000313" key="15">
    <source>
        <dbReference type="WBParaSite" id="TCONS_00010933.p1"/>
    </source>
</evidence>
<feature type="domain" description="HTH myb-type" evidence="13">
    <location>
        <begin position="491"/>
        <end position="540"/>
    </location>
</feature>
<dbReference type="PROSITE" id="PS50090">
    <property type="entry name" value="MYB_LIKE"/>
    <property type="match status" value="2"/>
</dbReference>
<keyword evidence="11" id="KW-0812">Transmembrane</keyword>
<sequence length="1167" mass="134708">DMFLSIKKIVFSTIIFFIGYLVIKIFGDNHLDQFKGYQYGNVRRLFSVYKLAWYMSYLSYIAYLFLSSFFIEPFTWKVKMTNGWIILSIMAIGLYFLYFINSENHFLYFLFGWANGLWIHIFMFSFGFIVLTIIRSGMEKVYYLNEILKFLYKFKFIKKFCTDTQFQVIFTICISVVLCVLQSIAADKIYVKYHTIKIKNLPTEAEGLKFALITDLHTGALVYENQIAKVVDTVNNEKVDAIFLVGDIIDSPYSLIKNRTKPLKHLKSNYGTYFVTGNHEYYYGNVQEWIDAFKNDYGFKVLENKITHLKAGKNNIQNHVMNTSVINECPNSEPIIVLAHNPAATKEIINSTPNKPVDLILSGHTHAGQYYVMIPYVIVFLPYFHGFYNVGNNTILFVSAGTLYQAAPMKMWYLSEIHIIIIIVTNLSKQINMVKVIIKGGVWKNTEDEILKAAVMKYGKNQWSRIASLLHRKSAKQCKARWEEWLDPRIKKTEWSREEDEKLLHLAKIMPTQWRTIAPMVGRTAAQCLERYDELLDEAQRKAEGIEDDLEAKNAKKLKAGEIDPAPESRPARPDPIDMDEDELEMLSEARARLANTKGKKAKRKAREKQLSEARRLSALQRKRELRAAGIDVGDPNYKAKKKGDYIDYNSAIPFEIPVPAGFYDSNEDTFNKSECINKYSSQEPIPDENKLRREDKKKIQKRKQDEIPETIFKRPDEIKRSKLTLPTPQVTDKEIEEIVKLGKINQLAKGMIDDSASSTLLHDYEESTRVSFNTRSVRTPAVHDDHISKEVETIIALQNTESTLKGGLNTPLNDLNLKTALPEHQVPSTPNVILQTLAGTPFHSNSIGTVRGTQTPAGFTPGPTPYRDQLNLNKDNDNFEGSDFDWKTAIASLPKPKNEFEIVLPDEDVEDNEDTIVGSNIEEDEEIVNERRKKLIEEKEKELIKRRSTVFQRNLVRPTKVNNVLFKKTFDRSEYGKAMKLILKEMKTLVEWDVNNTTNNDIDTTITPEMIEEAKKLIDVEITEKPEYDNEMASAMDLCFNELIQYDGKLTRIGNLNRKDQMDCMIKELDVIDGWLQNLGITVSKIDKKLQVKMTGYFRVAEKLKTKIDEKRNERENVQLQIDAFSRLYQHELMSIERRVGKLQNEVNRLQERENELQKEYGILSA</sequence>
<dbReference type="SMART" id="SM00717">
    <property type="entry name" value="SANT"/>
    <property type="match status" value="2"/>
</dbReference>
<dbReference type="FunFam" id="1.10.10.60:FF:000021">
    <property type="entry name" value="CDC5 cell division cycle 5-like"/>
    <property type="match status" value="1"/>
</dbReference>
<evidence type="ECO:0000256" key="7">
    <source>
        <dbReference type="ARBA" id="ARBA00023187"/>
    </source>
</evidence>
<evidence type="ECO:0000256" key="3">
    <source>
        <dbReference type="ARBA" id="ARBA00022664"/>
    </source>
</evidence>
<evidence type="ECO:0000256" key="10">
    <source>
        <dbReference type="SAM" id="MobiDB-lite"/>
    </source>
</evidence>
<dbReference type="InterPro" id="IPR017930">
    <property type="entry name" value="Myb_dom"/>
</dbReference>
<dbReference type="PANTHER" id="PTHR45885">
    <property type="entry name" value="CELL DIVISION CYCLE 5-LIKE PROTEIN"/>
    <property type="match status" value="1"/>
</dbReference>
<feature type="transmembrane region" description="Helical" evidence="11">
    <location>
        <begin position="166"/>
        <end position="185"/>
    </location>
</feature>
<dbReference type="Pfam" id="PF11831">
    <property type="entry name" value="Myb_Cef"/>
    <property type="match status" value="1"/>
</dbReference>
<dbReference type="InterPro" id="IPR001005">
    <property type="entry name" value="SANT/Myb"/>
</dbReference>
<feature type="transmembrane region" description="Helical" evidence="11">
    <location>
        <begin position="9"/>
        <end position="27"/>
    </location>
</feature>
<dbReference type="Pfam" id="PF00149">
    <property type="entry name" value="Metallophos"/>
    <property type="match status" value="1"/>
</dbReference>
<dbReference type="Gene3D" id="1.10.10.60">
    <property type="entry name" value="Homeodomain-like"/>
    <property type="match status" value="2"/>
</dbReference>
<keyword evidence="9" id="KW-0175">Coiled coil</keyword>
<keyword evidence="6" id="KW-0238">DNA-binding</keyword>
<dbReference type="GO" id="GO:0000981">
    <property type="term" value="F:DNA-binding transcription factor activity, RNA polymerase II-specific"/>
    <property type="evidence" value="ECO:0007669"/>
    <property type="project" value="TreeGrafter"/>
</dbReference>
<organism evidence="14 15">
    <name type="scientific">Strongyloides stercoralis</name>
    <name type="common">Threadworm</name>
    <dbReference type="NCBI Taxonomy" id="6248"/>
    <lineage>
        <taxon>Eukaryota</taxon>
        <taxon>Metazoa</taxon>
        <taxon>Ecdysozoa</taxon>
        <taxon>Nematoda</taxon>
        <taxon>Chromadorea</taxon>
        <taxon>Rhabditida</taxon>
        <taxon>Tylenchina</taxon>
        <taxon>Panagrolaimomorpha</taxon>
        <taxon>Strongyloidoidea</taxon>
        <taxon>Strongyloididae</taxon>
        <taxon>Strongyloides</taxon>
    </lineage>
</organism>
<keyword evidence="3" id="KW-0507">mRNA processing</keyword>
<accession>A0AAF5DDL3</accession>